<gene>
    <name evidence="1" type="ORF">GBF38_007412</name>
</gene>
<reference evidence="1" key="1">
    <citation type="submission" date="2020-04" db="EMBL/GenBank/DDBJ databases">
        <title>A chromosome-scale assembly and high-density genetic map of the yellow drum (Nibea albiflora) genome.</title>
        <authorList>
            <person name="Xu D."/>
            <person name="Zhang W."/>
            <person name="Chen R."/>
            <person name="Tan P."/>
            <person name="Wang L."/>
            <person name="Song H."/>
            <person name="Tian L."/>
            <person name="Zhu Q."/>
            <person name="Wang B."/>
        </authorList>
    </citation>
    <scope>NUCLEOTIDE SEQUENCE</scope>
    <source>
        <strain evidence="1">ZJHYS-2018</strain>
    </source>
</reference>
<organism evidence="1 2">
    <name type="scientific">Nibea albiflora</name>
    <name type="common">Yellow drum</name>
    <name type="synonym">Corvina albiflora</name>
    <dbReference type="NCBI Taxonomy" id="240163"/>
    <lineage>
        <taxon>Eukaryota</taxon>
        <taxon>Metazoa</taxon>
        <taxon>Chordata</taxon>
        <taxon>Craniata</taxon>
        <taxon>Vertebrata</taxon>
        <taxon>Euteleostomi</taxon>
        <taxon>Actinopterygii</taxon>
        <taxon>Neopterygii</taxon>
        <taxon>Teleostei</taxon>
        <taxon>Neoteleostei</taxon>
        <taxon>Acanthomorphata</taxon>
        <taxon>Eupercaria</taxon>
        <taxon>Sciaenidae</taxon>
        <taxon>Nibea</taxon>
    </lineage>
</organism>
<evidence type="ECO:0000313" key="2">
    <source>
        <dbReference type="Proteomes" id="UP000805704"/>
    </source>
</evidence>
<proteinExistence type="predicted"/>
<dbReference type="EMBL" id="CM024795">
    <property type="protein sequence ID" value="KAG8001658.1"/>
    <property type="molecule type" value="Genomic_DNA"/>
</dbReference>
<name>A0ACB7EHF5_NIBAL</name>
<comment type="caution">
    <text evidence="1">The sequence shown here is derived from an EMBL/GenBank/DDBJ whole genome shotgun (WGS) entry which is preliminary data.</text>
</comment>
<keyword evidence="2" id="KW-1185">Reference proteome</keyword>
<dbReference type="Proteomes" id="UP000805704">
    <property type="component" value="Chromosome 7"/>
</dbReference>
<sequence length="488" mass="55831">MASPALLFLLLVSSSLLLSIKSKSSPLKFIGNHIDDIKTELTPYVNMIPIWGPLTVALSDTILAVIRGERPNVLLDTIKAEFESLNLKIDDYHSKEVWDIWASTYQNVEETIDLAWKRYETFLPFFINEENQDQREKLKKEILSICENSQSATDKLHRYLTVQEPTLTENLADLLAKRVKCHEKDLIDYKLFILKLMYKGITLNLLCYHLKGIVYQGLVAQEADRVYESAQAMFQIHKDCIVNGLKDIKRDVIDLINDKTKHQQLADEIRSFLMKNYDRYDWMVVAYTTKGSERALKTMNRHNLHGFTSVTKGKVSISFARQVKGYHNQADDIKKEIKKCVPPSVLCSKVAKTLGKCTEKVGNIALSDTYTAVHAFLFKGHDSYDGTEVEFESSSSHETSYIHTGECERSPKVKGGKFVVMIKSDNELLKQNPCIDLNCVHGQCVRVVGTFVALCECEESYYGQYCEKSLDDYKDELEETRLKLTERI</sequence>
<evidence type="ECO:0000313" key="1">
    <source>
        <dbReference type="EMBL" id="KAG8001658.1"/>
    </source>
</evidence>
<accession>A0ACB7EHF5</accession>
<protein>
    <submittedName>
        <fullName evidence="1">Uncharacterized protein</fullName>
    </submittedName>
</protein>